<evidence type="ECO:0000256" key="1">
    <source>
        <dbReference type="SAM" id="MobiDB-lite"/>
    </source>
</evidence>
<dbReference type="EMBL" id="FRBD01000012">
    <property type="protein sequence ID" value="SHK80008.1"/>
    <property type="molecule type" value="Genomic_DNA"/>
</dbReference>
<proteinExistence type="predicted"/>
<gene>
    <name evidence="3" type="ORF">SAMN05216463_11286</name>
</gene>
<dbReference type="InterPro" id="IPR004919">
    <property type="entry name" value="GmrSD_N"/>
</dbReference>
<dbReference type="RefSeq" id="WP_073208640.1">
    <property type="nucleotide sequence ID" value="NZ_FRBD01000012.1"/>
</dbReference>
<accession>A0A1M6VEY5</accession>
<dbReference type="AlphaFoldDB" id="A0A1M6VEY5"/>
<protein>
    <recommendedName>
        <fullName evidence="2">GmrSD restriction endonucleases N-terminal domain-containing protein</fullName>
    </recommendedName>
</protein>
<evidence type="ECO:0000259" key="2">
    <source>
        <dbReference type="Pfam" id="PF03235"/>
    </source>
</evidence>
<feature type="domain" description="GmrSD restriction endonucleases N-terminal" evidence="2">
    <location>
        <begin position="17"/>
        <end position="238"/>
    </location>
</feature>
<dbReference type="Pfam" id="PF03235">
    <property type="entry name" value="GmrSD_N"/>
    <property type="match status" value="1"/>
</dbReference>
<dbReference type="Proteomes" id="UP000184130">
    <property type="component" value="Unassembled WGS sequence"/>
</dbReference>
<dbReference type="OrthoDB" id="3654724at2"/>
<organism evidence="3 4">
    <name type="scientific">Xylanibacter ruminicola</name>
    <name type="common">Prevotella ruminicola</name>
    <dbReference type="NCBI Taxonomy" id="839"/>
    <lineage>
        <taxon>Bacteria</taxon>
        <taxon>Pseudomonadati</taxon>
        <taxon>Bacteroidota</taxon>
        <taxon>Bacteroidia</taxon>
        <taxon>Bacteroidales</taxon>
        <taxon>Prevotellaceae</taxon>
        <taxon>Xylanibacter</taxon>
    </lineage>
</organism>
<feature type="compositionally biased region" description="Polar residues" evidence="1">
    <location>
        <begin position="312"/>
        <end position="327"/>
    </location>
</feature>
<evidence type="ECO:0000313" key="4">
    <source>
        <dbReference type="Proteomes" id="UP000184130"/>
    </source>
</evidence>
<sequence length="475" mass="55831">MEAKEYNFWSLTESYYLVFPRIQRDYAQGRQTFKATQVRKAFIESLKDALSKTNSAINLDFVYGVQKKDVKADETKFIPLDGQQRLTTLFLLHWYLAYKTNKHDAFKGHLSGKDGKVRFVYETRDSAKEFCEKMIKNCIENGNPQQSVSWNIKNQNWFLTMWTEDPTVQGMLTMLDAMDDAFIEDKLEDYWEKLTNKGYIRFYVLPFDENYSLGEDLYIKMNARGLALTTFENFKASFEEELLVEDTKLLFIENIDTKWTNMFWYPMTPDKGDPPAKVDTEMMRFIRMLLSFEYALRKDKNENENNGEDDTSGMSQTAELNTTSPQYNEGDMVFDDKTFGGLLVNAKGKDFIPDDEQNYVFLVDKGILNDDSAKSIVEGFRVVGERWDDNKHQWNDDVSPINFNDVWDTFCKKPDYKTQLLIWAIIIAPTNDIDKVRWFRLCRNLVCNTIINDKKDMRWLIKKLYDLKDKPNFGL</sequence>
<evidence type="ECO:0000313" key="3">
    <source>
        <dbReference type="EMBL" id="SHK80008.1"/>
    </source>
</evidence>
<reference evidence="3 4" key="1">
    <citation type="submission" date="2016-11" db="EMBL/GenBank/DDBJ databases">
        <authorList>
            <person name="Jaros S."/>
            <person name="Januszkiewicz K."/>
            <person name="Wedrychowicz H."/>
        </authorList>
    </citation>
    <scope>NUCLEOTIDE SEQUENCE [LARGE SCALE GENOMIC DNA]</scope>
    <source>
        <strain evidence="3 4">KHT3</strain>
    </source>
</reference>
<feature type="region of interest" description="Disordered" evidence="1">
    <location>
        <begin position="301"/>
        <end position="329"/>
    </location>
</feature>
<name>A0A1M6VEY5_XYLRU</name>